<accession>A0A2P2NIG0</accession>
<dbReference type="AlphaFoldDB" id="A0A2P2NIG0"/>
<reference evidence="1" key="1">
    <citation type="submission" date="2018-02" db="EMBL/GenBank/DDBJ databases">
        <title>Rhizophora mucronata_Transcriptome.</title>
        <authorList>
            <person name="Meera S.P."/>
            <person name="Sreeshan A."/>
            <person name="Augustine A."/>
        </authorList>
    </citation>
    <scope>NUCLEOTIDE SEQUENCE</scope>
    <source>
        <tissue evidence="1">Leaf</tissue>
    </source>
</reference>
<evidence type="ECO:0000313" key="1">
    <source>
        <dbReference type="EMBL" id="MBX42190.1"/>
    </source>
</evidence>
<sequence length="16" mass="1952">MWEPCALGHLYIHIRI</sequence>
<organism evidence="1">
    <name type="scientific">Rhizophora mucronata</name>
    <name type="common">Asiatic mangrove</name>
    <dbReference type="NCBI Taxonomy" id="61149"/>
    <lineage>
        <taxon>Eukaryota</taxon>
        <taxon>Viridiplantae</taxon>
        <taxon>Streptophyta</taxon>
        <taxon>Embryophyta</taxon>
        <taxon>Tracheophyta</taxon>
        <taxon>Spermatophyta</taxon>
        <taxon>Magnoliopsida</taxon>
        <taxon>eudicotyledons</taxon>
        <taxon>Gunneridae</taxon>
        <taxon>Pentapetalae</taxon>
        <taxon>rosids</taxon>
        <taxon>fabids</taxon>
        <taxon>Malpighiales</taxon>
        <taxon>Rhizophoraceae</taxon>
        <taxon>Rhizophora</taxon>
    </lineage>
</organism>
<name>A0A2P2NIG0_RHIMU</name>
<proteinExistence type="predicted"/>
<dbReference type="EMBL" id="GGEC01061706">
    <property type="protein sequence ID" value="MBX42190.1"/>
    <property type="molecule type" value="Transcribed_RNA"/>
</dbReference>
<protein>
    <submittedName>
        <fullName evidence="1">Uncharacterized protein</fullName>
    </submittedName>
</protein>